<reference evidence="4" key="2">
    <citation type="submission" date="2021-09" db="EMBL/GenBank/DDBJ databases">
        <authorList>
            <person name="Jia N."/>
            <person name="Wang J."/>
            <person name="Shi W."/>
            <person name="Du L."/>
            <person name="Sun Y."/>
            <person name="Zhan W."/>
            <person name="Jiang J."/>
            <person name="Wang Q."/>
            <person name="Zhang B."/>
            <person name="Ji P."/>
            <person name="Sakyi L.B."/>
            <person name="Cui X."/>
            <person name="Yuan T."/>
            <person name="Jiang B."/>
            <person name="Yang W."/>
            <person name="Lam T.T.-Y."/>
            <person name="Chang Q."/>
            <person name="Ding S."/>
            <person name="Wang X."/>
            <person name="Zhu J."/>
            <person name="Ruan X."/>
            <person name="Zhao L."/>
            <person name="Wei J."/>
            <person name="Que T."/>
            <person name="Du C."/>
            <person name="Cheng J."/>
            <person name="Dai P."/>
            <person name="Han X."/>
            <person name="Huang E."/>
            <person name="Gao Y."/>
            <person name="Liu J."/>
            <person name="Shao H."/>
            <person name="Ye R."/>
            <person name="Li L."/>
            <person name="Wei W."/>
            <person name="Wang X."/>
            <person name="Wang C."/>
            <person name="Huo Q."/>
            <person name="Li W."/>
            <person name="Guo W."/>
            <person name="Chen H."/>
            <person name="Chen S."/>
            <person name="Zhou L."/>
            <person name="Zhou L."/>
            <person name="Ni X."/>
            <person name="Tian J."/>
            <person name="Zhou Y."/>
            <person name="Sheng Y."/>
            <person name="Liu T."/>
            <person name="Pan Y."/>
            <person name="Xia L."/>
            <person name="Li J."/>
            <person name="Zhao F."/>
            <person name="Cao W."/>
        </authorList>
    </citation>
    <scope>NUCLEOTIDE SEQUENCE</scope>
    <source>
        <strain evidence="4">Rsan-2018</strain>
        <tissue evidence="4">Larvae</tissue>
    </source>
</reference>
<dbReference type="Proteomes" id="UP000821837">
    <property type="component" value="Unassembled WGS sequence"/>
</dbReference>
<protein>
    <recommendedName>
        <fullName evidence="3">C2H2-type domain-containing protein</fullName>
    </recommendedName>
</protein>
<accession>A0A9D4SSQ2</accession>
<feature type="region of interest" description="Disordered" evidence="2">
    <location>
        <begin position="94"/>
        <end position="119"/>
    </location>
</feature>
<gene>
    <name evidence="4" type="ORF">HPB52_018677</name>
</gene>
<dbReference type="VEuPathDB" id="VectorBase:RSAN_032488"/>
<dbReference type="SUPFAM" id="SSF57667">
    <property type="entry name" value="beta-beta-alpha zinc fingers"/>
    <property type="match status" value="1"/>
</dbReference>
<feature type="domain" description="C2H2-type" evidence="3">
    <location>
        <begin position="53"/>
        <end position="79"/>
    </location>
</feature>
<dbReference type="Gene3D" id="3.30.160.60">
    <property type="entry name" value="Classic Zinc Finger"/>
    <property type="match status" value="1"/>
</dbReference>
<dbReference type="AlphaFoldDB" id="A0A9D4SSQ2"/>
<dbReference type="InterPro" id="IPR013087">
    <property type="entry name" value="Znf_C2H2_type"/>
</dbReference>
<evidence type="ECO:0000259" key="3">
    <source>
        <dbReference type="PROSITE" id="PS50157"/>
    </source>
</evidence>
<keyword evidence="1" id="KW-0479">Metal-binding</keyword>
<keyword evidence="5" id="KW-1185">Reference proteome</keyword>
<keyword evidence="1" id="KW-0863">Zinc-finger</keyword>
<dbReference type="GO" id="GO:0008270">
    <property type="term" value="F:zinc ion binding"/>
    <property type="evidence" value="ECO:0007669"/>
    <property type="project" value="UniProtKB-KW"/>
</dbReference>
<dbReference type="InterPro" id="IPR036236">
    <property type="entry name" value="Znf_C2H2_sf"/>
</dbReference>
<evidence type="ECO:0000256" key="1">
    <source>
        <dbReference type="PROSITE-ProRule" id="PRU00042"/>
    </source>
</evidence>
<evidence type="ECO:0000313" key="5">
    <source>
        <dbReference type="Proteomes" id="UP000821837"/>
    </source>
</evidence>
<evidence type="ECO:0000313" key="4">
    <source>
        <dbReference type="EMBL" id="KAH7944362.1"/>
    </source>
</evidence>
<feature type="compositionally biased region" description="Polar residues" evidence="2">
    <location>
        <begin position="94"/>
        <end position="109"/>
    </location>
</feature>
<dbReference type="EMBL" id="JABSTV010001253">
    <property type="protein sequence ID" value="KAH7944362.1"/>
    <property type="molecule type" value="Genomic_DNA"/>
</dbReference>
<keyword evidence="1" id="KW-0862">Zinc</keyword>
<feature type="compositionally biased region" description="Basic residues" evidence="2">
    <location>
        <begin position="110"/>
        <end position="119"/>
    </location>
</feature>
<organism evidence="4 5">
    <name type="scientific">Rhipicephalus sanguineus</name>
    <name type="common">Brown dog tick</name>
    <name type="synonym">Ixodes sanguineus</name>
    <dbReference type="NCBI Taxonomy" id="34632"/>
    <lineage>
        <taxon>Eukaryota</taxon>
        <taxon>Metazoa</taxon>
        <taxon>Ecdysozoa</taxon>
        <taxon>Arthropoda</taxon>
        <taxon>Chelicerata</taxon>
        <taxon>Arachnida</taxon>
        <taxon>Acari</taxon>
        <taxon>Parasitiformes</taxon>
        <taxon>Ixodida</taxon>
        <taxon>Ixodoidea</taxon>
        <taxon>Ixodidae</taxon>
        <taxon>Rhipicephalinae</taxon>
        <taxon>Rhipicephalus</taxon>
        <taxon>Rhipicephalus</taxon>
    </lineage>
</organism>
<evidence type="ECO:0000256" key="2">
    <source>
        <dbReference type="SAM" id="MobiDB-lite"/>
    </source>
</evidence>
<dbReference type="PROSITE" id="PS00028">
    <property type="entry name" value="ZINC_FINGER_C2H2_1"/>
    <property type="match status" value="1"/>
</dbReference>
<dbReference type="PROSITE" id="PS50157">
    <property type="entry name" value="ZINC_FINGER_C2H2_2"/>
    <property type="match status" value="1"/>
</dbReference>
<name>A0A9D4SSQ2_RHISA</name>
<proteinExistence type="predicted"/>
<sequence>MSSEALEAVGAVTFKSILFHGGDSHIDPPNPPLCCAVLKMSSHYEEEDDDECLTCNVCERSFPSARRLSRHQQRKRHFGCPVCDAIFLPHSPSRTTGEPWSTGRRTMTMKTHRSRIRGD</sequence>
<reference evidence="4" key="1">
    <citation type="journal article" date="2020" name="Cell">
        <title>Large-Scale Comparative Analyses of Tick Genomes Elucidate Their Genetic Diversity and Vector Capacities.</title>
        <authorList>
            <consortium name="Tick Genome and Microbiome Consortium (TIGMIC)"/>
            <person name="Jia N."/>
            <person name="Wang J."/>
            <person name="Shi W."/>
            <person name="Du L."/>
            <person name="Sun Y."/>
            <person name="Zhan W."/>
            <person name="Jiang J.F."/>
            <person name="Wang Q."/>
            <person name="Zhang B."/>
            <person name="Ji P."/>
            <person name="Bell-Sakyi L."/>
            <person name="Cui X.M."/>
            <person name="Yuan T.T."/>
            <person name="Jiang B.G."/>
            <person name="Yang W.F."/>
            <person name="Lam T.T."/>
            <person name="Chang Q.C."/>
            <person name="Ding S.J."/>
            <person name="Wang X.J."/>
            <person name="Zhu J.G."/>
            <person name="Ruan X.D."/>
            <person name="Zhao L."/>
            <person name="Wei J.T."/>
            <person name="Ye R.Z."/>
            <person name="Que T.C."/>
            <person name="Du C.H."/>
            <person name="Zhou Y.H."/>
            <person name="Cheng J.X."/>
            <person name="Dai P.F."/>
            <person name="Guo W.B."/>
            <person name="Han X.H."/>
            <person name="Huang E.J."/>
            <person name="Li L.F."/>
            <person name="Wei W."/>
            <person name="Gao Y.C."/>
            <person name="Liu J.Z."/>
            <person name="Shao H.Z."/>
            <person name="Wang X."/>
            <person name="Wang C.C."/>
            <person name="Yang T.C."/>
            <person name="Huo Q.B."/>
            <person name="Li W."/>
            <person name="Chen H.Y."/>
            <person name="Chen S.E."/>
            <person name="Zhou L.G."/>
            <person name="Ni X.B."/>
            <person name="Tian J.H."/>
            <person name="Sheng Y."/>
            <person name="Liu T."/>
            <person name="Pan Y.S."/>
            <person name="Xia L.Y."/>
            <person name="Li J."/>
            <person name="Zhao F."/>
            <person name="Cao W.C."/>
        </authorList>
    </citation>
    <scope>NUCLEOTIDE SEQUENCE</scope>
    <source>
        <strain evidence="4">Rsan-2018</strain>
    </source>
</reference>
<comment type="caution">
    <text evidence="4">The sequence shown here is derived from an EMBL/GenBank/DDBJ whole genome shotgun (WGS) entry which is preliminary data.</text>
</comment>